<dbReference type="InParanoid" id="A0A5C3PAU2"/>
<proteinExistence type="predicted"/>
<gene>
    <name evidence="1" type="ORF">K466DRAFT_280081</name>
</gene>
<keyword evidence="2" id="KW-1185">Reference proteome</keyword>
<protein>
    <submittedName>
        <fullName evidence="1">Uncharacterized protein</fullName>
    </submittedName>
</protein>
<accession>A0A5C3PAU2</accession>
<sequence>MIMRSVRSQVSSYKQRGGVHHVEGTWTLEGRTIGTMFDRWSLVVSRTGEGATWGDRCEMANNACGVLGDGYGRAVGWEDGCKKSCASGRGCRSESHRSSSLARSVRSARAAHQSRLPCLPFGGDMVGSGSGVPVTTDLFAESSPADRVLLCSSCVQVSIASAQQRRAQRDTNKASHFVCGG</sequence>
<dbReference type="EMBL" id="ML211434">
    <property type="protein sequence ID" value="TFK82953.1"/>
    <property type="molecule type" value="Genomic_DNA"/>
</dbReference>
<evidence type="ECO:0000313" key="1">
    <source>
        <dbReference type="EMBL" id="TFK82953.1"/>
    </source>
</evidence>
<dbReference type="Proteomes" id="UP000308197">
    <property type="component" value="Unassembled WGS sequence"/>
</dbReference>
<evidence type="ECO:0000313" key="2">
    <source>
        <dbReference type="Proteomes" id="UP000308197"/>
    </source>
</evidence>
<dbReference type="AlphaFoldDB" id="A0A5C3PAU2"/>
<name>A0A5C3PAU2_9APHY</name>
<reference evidence="1 2" key="1">
    <citation type="journal article" date="2019" name="Nat. Ecol. Evol.">
        <title>Megaphylogeny resolves global patterns of mushroom evolution.</title>
        <authorList>
            <person name="Varga T."/>
            <person name="Krizsan K."/>
            <person name="Foldi C."/>
            <person name="Dima B."/>
            <person name="Sanchez-Garcia M."/>
            <person name="Sanchez-Ramirez S."/>
            <person name="Szollosi G.J."/>
            <person name="Szarkandi J.G."/>
            <person name="Papp V."/>
            <person name="Albert L."/>
            <person name="Andreopoulos W."/>
            <person name="Angelini C."/>
            <person name="Antonin V."/>
            <person name="Barry K.W."/>
            <person name="Bougher N.L."/>
            <person name="Buchanan P."/>
            <person name="Buyck B."/>
            <person name="Bense V."/>
            <person name="Catcheside P."/>
            <person name="Chovatia M."/>
            <person name="Cooper J."/>
            <person name="Damon W."/>
            <person name="Desjardin D."/>
            <person name="Finy P."/>
            <person name="Geml J."/>
            <person name="Haridas S."/>
            <person name="Hughes K."/>
            <person name="Justo A."/>
            <person name="Karasinski D."/>
            <person name="Kautmanova I."/>
            <person name="Kiss B."/>
            <person name="Kocsube S."/>
            <person name="Kotiranta H."/>
            <person name="LaButti K.M."/>
            <person name="Lechner B.E."/>
            <person name="Liimatainen K."/>
            <person name="Lipzen A."/>
            <person name="Lukacs Z."/>
            <person name="Mihaltcheva S."/>
            <person name="Morgado L.N."/>
            <person name="Niskanen T."/>
            <person name="Noordeloos M.E."/>
            <person name="Ohm R.A."/>
            <person name="Ortiz-Santana B."/>
            <person name="Ovrebo C."/>
            <person name="Racz N."/>
            <person name="Riley R."/>
            <person name="Savchenko A."/>
            <person name="Shiryaev A."/>
            <person name="Soop K."/>
            <person name="Spirin V."/>
            <person name="Szebenyi C."/>
            <person name="Tomsovsky M."/>
            <person name="Tulloss R.E."/>
            <person name="Uehling J."/>
            <person name="Grigoriev I.V."/>
            <person name="Vagvolgyi C."/>
            <person name="Papp T."/>
            <person name="Martin F.M."/>
            <person name="Miettinen O."/>
            <person name="Hibbett D.S."/>
            <person name="Nagy L.G."/>
        </authorList>
    </citation>
    <scope>NUCLEOTIDE SEQUENCE [LARGE SCALE GENOMIC DNA]</scope>
    <source>
        <strain evidence="1 2">HHB13444</strain>
    </source>
</reference>
<organism evidence="1 2">
    <name type="scientific">Polyporus arcularius HHB13444</name>
    <dbReference type="NCBI Taxonomy" id="1314778"/>
    <lineage>
        <taxon>Eukaryota</taxon>
        <taxon>Fungi</taxon>
        <taxon>Dikarya</taxon>
        <taxon>Basidiomycota</taxon>
        <taxon>Agaricomycotina</taxon>
        <taxon>Agaricomycetes</taxon>
        <taxon>Polyporales</taxon>
        <taxon>Polyporaceae</taxon>
        <taxon>Polyporus</taxon>
    </lineage>
</organism>